<keyword evidence="3 10" id="KW-0328">Glycosyltransferase</keyword>
<comment type="similarity">
    <text evidence="2 10">Belongs to the UDP-glycosyltransferase family.</text>
</comment>
<dbReference type="PANTHER" id="PTHR48043:SF161">
    <property type="entry name" value="UDP GLUCURONOSYLTRANSFERASE FAMILY 1 MEMBER A1"/>
    <property type="match status" value="1"/>
</dbReference>
<dbReference type="GO" id="GO:0005789">
    <property type="term" value="C:endoplasmic reticulum membrane"/>
    <property type="evidence" value="ECO:0007669"/>
    <property type="project" value="UniProtKB-SubCell"/>
</dbReference>
<dbReference type="EMBL" id="JANIIK010000111">
    <property type="protein sequence ID" value="KAJ3594618.1"/>
    <property type="molecule type" value="Genomic_DNA"/>
</dbReference>
<dbReference type="Proteomes" id="UP001148018">
    <property type="component" value="Unassembled WGS sequence"/>
</dbReference>
<accession>A0A9Q0DW36</accession>
<evidence type="ECO:0000256" key="4">
    <source>
        <dbReference type="ARBA" id="ARBA00022679"/>
    </source>
</evidence>
<evidence type="ECO:0000256" key="7">
    <source>
        <dbReference type="ARBA" id="ARBA00022989"/>
    </source>
</evidence>
<proteinExistence type="inferred from homology"/>
<dbReference type="AlphaFoldDB" id="A0A9Q0DW36"/>
<dbReference type="FunFam" id="3.40.50.2000:FF:000021">
    <property type="entry name" value="UDP-glucuronosyltransferase"/>
    <property type="match status" value="1"/>
</dbReference>
<keyword evidence="11" id="KW-0732">Signal</keyword>
<name>A0A9Q0DW36_9TELE</name>
<dbReference type="GO" id="GO:0015020">
    <property type="term" value="F:glucuronosyltransferase activity"/>
    <property type="evidence" value="ECO:0007669"/>
    <property type="project" value="UniProtKB-EC"/>
</dbReference>
<sequence>MQDTLCIVFLLLAVGVESKGDAEDTQPLCNTGSGRSSSDFSVGHLLVIPADGSHWLGLKAIAQELGRRGHRVTAVIPEISMTMGPGEHYDTLIYPVSFGREAIDEMMAGITETLRSASQSLFERVNGRILHLQKRFDAVLTDPLVPTGSLIARKLGLPTVNLLRGIPCGMDWTATACPSPPSYVPRLLTGFTDRMTFKQRVINTLVRALEPTLCRLLYWRFEDITRRFLGEDVGLAEVLSQADIWLQRIDFALEFPRPLMPNVVLVGGINCEVTNPLPEELEPWVSAEHGFIVFTLGSMVSNLPEEITAVFVEAFRTIPQKVIWRYTGPVPDNLPENVKVMKWVPQNDLLAHPGARAFITHSGSHGIYEGLCHAVPMVMVPLGGDQPDNAMRMETRGAGVVLDITRVTVDDLLHALDEVVNNTRYKESLKMLSAIHKDRPMEPLALSVYWTEYVMRHKGAPHLRPAAHNLNWFQYHSLDVIALLVTVVMLVVMVTFKCIALCLRRVTRKKKRD</sequence>
<dbReference type="OrthoDB" id="5835829at2759"/>
<gene>
    <name evidence="12" type="ORF">NHX12_003925</name>
</gene>
<dbReference type="EC" id="2.4.1.17" evidence="11"/>
<evidence type="ECO:0000256" key="2">
    <source>
        <dbReference type="ARBA" id="ARBA00009995"/>
    </source>
</evidence>
<reference evidence="12" key="1">
    <citation type="submission" date="2022-07" db="EMBL/GenBank/DDBJ databases">
        <title>Chromosome-level genome of Muraenolepis orangiensis.</title>
        <authorList>
            <person name="Kim J."/>
        </authorList>
    </citation>
    <scope>NUCLEOTIDE SEQUENCE</scope>
    <source>
        <strain evidence="12">KU_S4_2022</strain>
        <tissue evidence="12">Muscle</tissue>
    </source>
</reference>
<evidence type="ECO:0000256" key="6">
    <source>
        <dbReference type="ARBA" id="ARBA00022824"/>
    </source>
</evidence>
<evidence type="ECO:0000256" key="10">
    <source>
        <dbReference type="RuleBase" id="RU003718"/>
    </source>
</evidence>
<keyword evidence="4 10" id="KW-0808">Transferase</keyword>
<organism evidence="12 13">
    <name type="scientific">Muraenolepis orangiensis</name>
    <name type="common">Patagonian moray cod</name>
    <dbReference type="NCBI Taxonomy" id="630683"/>
    <lineage>
        <taxon>Eukaryota</taxon>
        <taxon>Metazoa</taxon>
        <taxon>Chordata</taxon>
        <taxon>Craniata</taxon>
        <taxon>Vertebrata</taxon>
        <taxon>Euteleostomi</taxon>
        <taxon>Actinopterygii</taxon>
        <taxon>Neopterygii</taxon>
        <taxon>Teleostei</taxon>
        <taxon>Neoteleostei</taxon>
        <taxon>Acanthomorphata</taxon>
        <taxon>Zeiogadaria</taxon>
        <taxon>Gadariae</taxon>
        <taxon>Gadiformes</taxon>
        <taxon>Muraenolepidoidei</taxon>
        <taxon>Muraenolepididae</taxon>
        <taxon>Muraenolepis</taxon>
    </lineage>
</organism>
<comment type="subcellular location">
    <subcellularLocation>
        <location evidence="1">Endoplasmic reticulum membrane</location>
        <topology evidence="1">Single-pass membrane protein</topology>
    </subcellularLocation>
    <subcellularLocation>
        <location evidence="11">Membrane</location>
        <topology evidence="11">Single-pass membrane protein</topology>
    </subcellularLocation>
</comment>
<evidence type="ECO:0000256" key="11">
    <source>
        <dbReference type="RuleBase" id="RU362059"/>
    </source>
</evidence>
<keyword evidence="6" id="KW-0256">Endoplasmic reticulum</keyword>
<comment type="caution">
    <text evidence="12">The sequence shown here is derived from an EMBL/GenBank/DDBJ whole genome shotgun (WGS) entry which is preliminary data.</text>
</comment>
<evidence type="ECO:0000256" key="5">
    <source>
        <dbReference type="ARBA" id="ARBA00022692"/>
    </source>
</evidence>
<dbReference type="InterPro" id="IPR002213">
    <property type="entry name" value="UDP_glucos_trans"/>
</dbReference>
<protein>
    <recommendedName>
        <fullName evidence="11">UDP-glucuronosyltransferase</fullName>
        <ecNumber evidence="11">2.4.1.17</ecNumber>
    </recommendedName>
</protein>
<dbReference type="CDD" id="cd03784">
    <property type="entry name" value="GT1_Gtf-like"/>
    <property type="match status" value="1"/>
</dbReference>
<dbReference type="PANTHER" id="PTHR48043">
    <property type="entry name" value="EG:EG0003.4 PROTEIN-RELATED"/>
    <property type="match status" value="1"/>
</dbReference>
<evidence type="ECO:0000256" key="9">
    <source>
        <dbReference type="ARBA" id="ARBA00023180"/>
    </source>
</evidence>
<evidence type="ECO:0000313" key="12">
    <source>
        <dbReference type="EMBL" id="KAJ3594618.1"/>
    </source>
</evidence>
<dbReference type="InterPro" id="IPR035595">
    <property type="entry name" value="UDP_glycos_trans_CS"/>
</dbReference>
<evidence type="ECO:0000313" key="13">
    <source>
        <dbReference type="Proteomes" id="UP001148018"/>
    </source>
</evidence>
<keyword evidence="9" id="KW-0325">Glycoprotein</keyword>
<dbReference type="SUPFAM" id="SSF53756">
    <property type="entry name" value="UDP-Glycosyltransferase/glycogen phosphorylase"/>
    <property type="match status" value="1"/>
</dbReference>
<dbReference type="PROSITE" id="PS00375">
    <property type="entry name" value="UDPGT"/>
    <property type="match status" value="1"/>
</dbReference>
<feature type="signal peptide" evidence="11">
    <location>
        <begin position="1"/>
        <end position="18"/>
    </location>
</feature>
<evidence type="ECO:0000256" key="3">
    <source>
        <dbReference type="ARBA" id="ARBA00022676"/>
    </source>
</evidence>
<keyword evidence="7 11" id="KW-1133">Transmembrane helix</keyword>
<feature type="chain" id="PRO_5040543897" description="UDP-glucuronosyltransferase" evidence="11">
    <location>
        <begin position="19"/>
        <end position="513"/>
    </location>
</feature>
<feature type="transmembrane region" description="Helical" evidence="11">
    <location>
        <begin position="480"/>
        <end position="503"/>
    </location>
</feature>
<evidence type="ECO:0000256" key="1">
    <source>
        <dbReference type="ARBA" id="ARBA00004389"/>
    </source>
</evidence>
<keyword evidence="13" id="KW-1185">Reference proteome</keyword>
<keyword evidence="5 11" id="KW-0812">Transmembrane</keyword>
<dbReference type="InterPro" id="IPR050271">
    <property type="entry name" value="UDP-glycosyltransferase"/>
</dbReference>
<dbReference type="Gene3D" id="3.40.50.2000">
    <property type="entry name" value="Glycogen Phosphorylase B"/>
    <property type="match status" value="2"/>
</dbReference>
<comment type="catalytic activity">
    <reaction evidence="11">
        <text>glucuronate acceptor + UDP-alpha-D-glucuronate = acceptor beta-D-glucuronoside + UDP + H(+)</text>
        <dbReference type="Rhea" id="RHEA:21032"/>
        <dbReference type="ChEBI" id="CHEBI:15378"/>
        <dbReference type="ChEBI" id="CHEBI:58052"/>
        <dbReference type="ChEBI" id="CHEBI:58223"/>
        <dbReference type="ChEBI" id="CHEBI:132367"/>
        <dbReference type="ChEBI" id="CHEBI:132368"/>
        <dbReference type="EC" id="2.4.1.17"/>
    </reaction>
</comment>
<evidence type="ECO:0000256" key="8">
    <source>
        <dbReference type="ARBA" id="ARBA00023136"/>
    </source>
</evidence>
<keyword evidence="8 11" id="KW-0472">Membrane</keyword>
<dbReference type="Pfam" id="PF00201">
    <property type="entry name" value="UDPGT"/>
    <property type="match status" value="2"/>
</dbReference>